<dbReference type="EMBL" id="RJNZ01000011">
    <property type="protein sequence ID" value="RSI91163.1"/>
    <property type="molecule type" value="Genomic_DNA"/>
</dbReference>
<evidence type="ECO:0000313" key="1">
    <source>
        <dbReference type="EMBL" id="RSI91163.1"/>
    </source>
</evidence>
<dbReference type="Proteomes" id="UP000267870">
    <property type="component" value="Unassembled WGS sequence"/>
</dbReference>
<proteinExistence type="predicted"/>
<evidence type="ECO:0000313" key="2">
    <source>
        <dbReference type="Proteomes" id="UP000267870"/>
    </source>
</evidence>
<protein>
    <submittedName>
        <fullName evidence="1">Uncharacterized protein</fullName>
    </submittedName>
</protein>
<gene>
    <name evidence="1" type="ORF">D8845_07550</name>
</gene>
<dbReference type="RefSeq" id="WP_125453065.1">
    <property type="nucleotide sequence ID" value="NZ_RJNZ01000011.1"/>
</dbReference>
<comment type="caution">
    <text evidence="1">The sequence shown here is derived from an EMBL/GenBank/DDBJ whole genome shotgun (WGS) entry which is preliminary data.</text>
</comment>
<reference evidence="1 2" key="1">
    <citation type="submission" date="2018-11" db="EMBL/GenBank/DDBJ databases">
        <title>Species Designations Belie Phenotypic and Genotypic Heterogeneity in Oral Streptococci.</title>
        <authorList>
            <person name="Velsko I."/>
        </authorList>
    </citation>
    <scope>NUCLEOTIDE SEQUENCE [LARGE SCALE GENOMIC DNA]</scope>
    <source>
        <strain evidence="1 2">BCC55</strain>
    </source>
</reference>
<accession>A0A428DCQ1</accession>
<dbReference type="AlphaFoldDB" id="A0A428DCQ1"/>
<name>A0A428DCQ1_STRMT</name>
<sequence>MRKVYKKVGTDSVVVNNSNLVCSTDRGLKSISHYLPSFEGNENLTVIPIESERMFLPYFKDYVIDWLRMPDEVNAILDIKKKNRLRG</sequence>
<organism evidence="1 2">
    <name type="scientific">Streptococcus mitis</name>
    <dbReference type="NCBI Taxonomy" id="28037"/>
    <lineage>
        <taxon>Bacteria</taxon>
        <taxon>Bacillati</taxon>
        <taxon>Bacillota</taxon>
        <taxon>Bacilli</taxon>
        <taxon>Lactobacillales</taxon>
        <taxon>Streptococcaceae</taxon>
        <taxon>Streptococcus</taxon>
        <taxon>Streptococcus mitis group</taxon>
    </lineage>
</organism>